<sequence>MHKRRNTSTTYGPCMVGIMSEVSTDPDEKCWIAQAKNLEGIFHRPATAAISCACQIAPTLGECYWWPDPATLTLAGLDVARESHTANQTIGAKVARCDHSSRYSAVRGSRSKQAGQIRPVDPIRLNTLHSAGGAVIYLSLGCHHFKSNPVSHRQTIGTVKYVADRGSLDSCNEDPMWHQLSICPAPTHALSDLDRIWWHTISLKLEHRNRPPSWCYNPQFSLRDDNTCSLPKERQYAAGLCDWPSQYAMVFR</sequence>
<dbReference type="Proteomes" id="UP000011761">
    <property type="component" value="Unassembled WGS sequence"/>
</dbReference>
<evidence type="ECO:0000313" key="1">
    <source>
        <dbReference type="EMBL" id="EMC98703.1"/>
    </source>
</evidence>
<dbReference type="KEGG" id="bcom:BAUCODRAFT_378353"/>
<gene>
    <name evidence="1" type="ORF">BAUCODRAFT_378353</name>
</gene>
<organism evidence="1 2">
    <name type="scientific">Baudoinia panamericana (strain UAMH 10762)</name>
    <name type="common">Angels' share fungus</name>
    <name type="synonym">Baudoinia compniacensis (strain UAMH 10762)</name>
    <dbReference type="NCBI Taxonomy" id="717646"/>
    <lineage>
        <taxon>Eukaryota</taxon>
        <taxon>Fungi</taxon>
        <taxon>Dikarya</taxon>
        <taxon>Ascomycota</taxon>
        <taxon>Pezizomycotina</taxon>
        <taxon>Dothideomycetes</taxon>
        <taxon>Dothideomycetidae</taxon>
        <taxon>Mycosphaerellales</taxon>
        <taxon>Teratosphaeriaceae</taxon>
        <taxon>Baudoinia</taxon>
    </lineage>
</organism>
<accession>M2N3Z0</accession>
<dbReference type="AlphaFoldDB" id="M2N3Z0"/>
<dbReference type="EMBL" id="KB445552">
    <property type="protein sequence ID" value="EMC98703.1"/>
    <property type="molecule type" value="Genomic_DNA"/>
</dbReference>
<reference evidence="1 2" key="1">
    <citation type="journal article" date="2012" name="PLoS Pathog.">
        <title>Diverse lifestyles and strategies of plant pathogenesis encoded in the genomes of eighteen Dothideomycetes fungi.</title>
        <authorList>
            <person name="Ohm R.A."/>
            <person name="Feau N."/>
            <person name="Henrissat B."/>
            <person name="Schoch C.L."/>
            <person name="Horwitz B.A."/>
            <person name="Barry K.W."/>
            <person name="Condon B.J."/>
            <person name="Copeland A.C."/>
            <person name="Dhillon B."/>
            <person name="Glaser F."/>
            <person name="Hesse C.N."/>
            <person name="Kosti I."/>
            <person name="LaButti K."/>
            <person name="Lindquist E.A."/>
            <person name="Lucas S."/>
            <person name="Salamov A.A."/>
            <person name="Bradshaw R.E."/>
            <person name="Ciuffetti L."/>
            <person name="Hamelin R.C."/>
            <person name="Kema G.H.J."/>
            <person name="Lawrence C."/>
            <person name="Scott J.A."/>
            <person name="Spatafora J.W."/>
            <person name="Turgeon B.G."/>
            <person name="de Wit P.J.G.M."/>
            <person name="Zhong S."/>
            <person name="Goodwin S.B."/>
            <person name="Grigoriev I.V."/>
        </authorList>
    </citation>
    <scope>NUCLEOTIDE SEQUENCE [LARGE SCALE GENOMIC DNA]</scope>
    <source>
        <strain evidence="1 2">UAMH 10762</strain>
    </source>
</reference>
<protein>
    <submittedName>
        <fullName evidence="1">Uncharacterized protein</fullName>
    </submittedName>
</protein>
<name>M2N3Z0_BAUPA</name>
<dbReference type="GeneID" id="19113350"/>
<proteinExistence type="predicted"/>
<dbReference type="HOGENOM" id="CLU_1102612_0_0_1"/>
<dbReference type="RefSeq" id="XP_007673886.1">
    <property type="nucleotide sequence ID" value="XM_007675696.1"/>
</dbReference>
<keyword evidence="2" id="KW-1185">Reference proteome</keyword>
<evidence type="ECO:0000313" key="2">
    <source>
        <dbReference type="Proteomes" id="UP000011761"/>
    </source>
</evidence>